<accession>A0ABU5DMJ6</accession>
<dbReference type="PANTHER" id="PTHR36505:SF1">
    <property type="entry name" value="BLR1072 PROTEIN"/>
    <property type="match status" value="1"/>
</dbReference>
<organism evidence="2 3">
    <name type="scientific">Roseateles agri</name>
    <dbReference type="NCBI Taxonomy" id="3098619"/>
    <lineage>
        <taxon>Bacteria</taxon>
        <taxon>Pseudomonadati</taxon>
        <taxon>Pseudomonadota</taxon>
        <taxon>Betaproteobacteria</taxon>
        <taxon>Burkholderiales</taxon>
        <taxon>Sphaerotilaceae</taxon>
        <taxon>Roseateles</taxon>
    </lineage>
</organism>
<dbReference type="SUPFAM" id="SSF50346">
    <property type="entry name" value="PRC-barrel domain"/>
    <property type="match status" value="1"/>
</dbReference>
<dbReference type="RefSeq" id="WP_320425499.1">
    <property type="nucleotide sequence ID" value="NZ_JAXCLA010000008.1"/>
</dbReference>
<evidence type="ECO:0000259" key="1">
    <source>
        <dbReference type="Pfam" id="PF05239"/>
    </source>
</evidence>
<dbReference type="Proteomes" id="UP001285263">
    <property type="component" value="Unassembled WGS sequence"/>
</dbReference>
<dbReference type="InterPro" id="IPR011033">
    <property type="entry name" value="PRC_barrel-like_sf"/>
</dbReference>
<keyword evidence="3" id="KW-1185">Reference proteome</keyword>
<gene>
    <name evidence="2" type="ORF">SNE35_23735</name>
</gene>
<comment type="caution">
    <text evidence="2">The sequence shown here is derived from an EMBL/GenBank/DDBJ whole genome shotgun (WGS) entry which is preliminary data.</text>
</comment>
<name>A0ABU5DMJ6_9BURK</name>
<dbReference type="InterPro" id="IPR027275">
    <property type="entry name" value="PRC-brl_dom"/>
</dbReference>
<proteinExistence type="predicted"/>
<dbReference type="EMBL" id="JAXCLA010000008">
    <property type="protein sequence ID" value="MDY0747535.1"/>
    <property type="molecule type" value="Genomic_DNA"/>
</dbReference>
<evidence type="ECO:0000313" key="3">
    <source>
        <dbReference type="Proteomes" id="UP001285263"/>
    </source>
</evidence>
<evidence type="ECO:0000313" key="2">
    <source>
        <dbReference type="EMBL" id="MDY0747535.1"/>
    </source>
</evidence>
<feature type="domain" description="PRC-barrel" evidence="1">
    <location>
        <begin position="10"/>
        <end position="85"/>
    </location>
</feature>
<dbReference type="Pfam" id="PF05239">
    <property type="entry name" value="PRC"/>
    <property type="match status" value="1"/>
</dbReference>
<dbReference type="PANTHER" id="PTHR36505">
    <property type="entry name" value="BLR1072 PROTEIN"/>
    <property type="match status" value="1"/>
</dbReference>
<sequence>MSTSTIGSTISSSKVEGTAVYNLQGDKLGSIDDLVIDKRSGQVRYAALEFGGFLGMGTDRYPLPWDQLRYDTEKDGYLINLDKSVLEGAPRYTEDDEPDYDDDYGRKVYNYYGSTWPSI</sequence>
<dbReference type="Gene3D" id="2.30.30.240">
    <property type="entry name" value="PRC-barrel domain"/>
    <property type="match status" value="1"/>
</dbReference>
<reference evidence="2 3" key="1">
    <citation type="submission" date="2023-11" db="EMBL/GenBank/DDBJ databases">
        <title>Paucibacter sp. nov., isolated from fresh soil in Korea.</title>
        <authorList>
            <person name="Le N.T.T."/>
        </authorList>
    </citation>
    <scope>NUCLEOTIDE SEQUENCE [LARGE SCALE GENOMIC DNA]</scope>
    <source>
        <strain evidence="2 3">R3-3</strain>
    </source>
</reference>
<protein>
    <submittedName>
        <fullName evidence="2">PRC-barrel domain-containing protein</fullName>
    </submittedName>
</protein>